<dbReference type="SMART" id="SM01321">
    <property type="entry name" value="Y1_Tnp"/>
    <property type="match status" value="1"/>
</dbReference>
<evidence type="ECO:0000259" key="1">
    <source>
        <dbReference type="SMART" id="SM01321"/>
    </source>
</evidence>
<dbReference type="AlphaFoldDB" id="Q2SH46"/>
<evidence type="ECO:0000313" key="2">
    <source>
        <dbReference type="EMBL" id="ABC30028.1"/>
    </source>
</evidence>
<organism evidence="2 3">
    <name type="scientific">Hahella chejuensis (strain KCTC 2396)</name>
    <dbReference type="NCBI Taxonomy" id="349521"/>
    <lineage>
        <taxon>Bacteria</taxon>
        <taxon>Pseudomonadati</taxon>
        <taxon>Pseudomonadota</taxon>
        <taxon>Gammaproteobacteria</taxon>
        <taxon>Oceanospirillales</taxon>
        <taxon>Hahellaceae</taxon>
        <taxon>Hahella</taxon>
    </lineage>
</organism>
<sequence length="176" mass="21291">MRYRRNYVAGGTYFFTVNLLERNQTLLVDHVHALRESVRWVKARRPFDIDAWVVLPDHLHAIWTLPEDDVDYSSRWREIKKRFSKSLIINEPRPEPRKMKGERGIWQRRFWEHTIQNEQDYQRHFDYIHINPLKHGWVSRVRDWPFSSFHRAVSEGIYSLDWCGGDEASGCFGEFE</sequence>
<name>Q2SH46_HAHCH</name>
<dbReference type="InterPro" id="IPR052715">
    <property type="entry name" value="RAYT_transposase"/>
</dbReference>
<dbReference type="EMBL" id="CP000155">
    <property type="protein sequence ID" value="ABC30028.1"/>
    <property type="molecule type" value="Genomic_DNA"/>
</dbReference>
<dbReference type="GO" id="GO:0004803">
    <property type="term" value="F:transposase activity"/>
    <property type="evidence" value="ECO:0007669"/>
    <property type="project" value="InterPro"/>
</dbReference>
<dbReference type="STRING" id="349521.HCH_03270"/>
<gene>
    <name evidence="2" type="ordered locus">HCH_03270</name>
</gene>
<protein>
    <submittedName>
        <fullName evidence="2">Transposase and inactivated derivatives</fullName>
    </submittedName>
</protein>
<dbReference type="OrthoDB" id="9794403at2"/>
<dbReference type="PANTHER" id="PTHR36966">
    <property type="entry name" value="REP-ASSOCIATED TYROSINE TRANSPOSASE"/>
    <property type="match status" value="1"/>
</dbReference>
<dbReference type="Pfam" id="PF01797">
    <property type="entry name" value="Y1_Tnp"/>
    <property type="match status" value="1"/>
</dbReference>
<dbReference type="SUPFAM" id="SSF143422">
    <property type="entry name" value="Transposase IS200-like"/>
    <property type="match status" value="1"/>
</dbReference>
<reference evidence="2 3" key="1">
    <citation type="journal article" date="2005" name="Nucleic Acids Res.">
        <title>Genomic blueprint of Hahella chejuensis, a marine microbe producing an algicidal agent.</title>
        <authorList>
            <person name="Jeong H."/>
            <person name="Yim J.H."/>
            <person name="Lee C."/>
            <person name="Choi S.-H."/>
            <person name="Park Y.K."/>
            <person name="Yoon S.H."/>
            <person name="Hur C.-G."/>
            <person name="Kang H.-Y."/>
            <person name="Kim D."/>
            <person name="Lee H.H."/>
            <person name="Park K.H."/>
            <person name="Park S.-H."/>
            <person name="Park H.-S."/>
            <person name="Lee H.K."/>
            <person name="Oh T.K."/>
            <person name="Kim J.F."/>
        </authorList>
    </citation>
    <scope>NUCLEOTIDE SEQUENCE [LARGE SCALE GENOMIC DNA]</scope>
    <source>
        <strain evidence="2 3">KCTC 2396</strain>
    </source>
</reference>
<dbReference type="GO" id="GO:0043565">
    <property type="term" value="F:sequence-specific DNA binding"/>
    <property type="evidence" value="ECO:0007669"/>
    <property type="project" value="TreeGrafter"/>
</dbReference>
<dbReference type="Gene3D" id="3.30.70.1290">
    <property type="entry name" value="Transposase IS200-like"/>
    <property type="match status" value="1"/>
</dbReference>
<feature type="domain" description="Transposase IS200-like" evidence="1">
    <location>
        <begin position="8"/>
        <end position="131"/>
    </location>
</feature>
<dbReference type="PANTHER" id="PTHR36966:SF1">
    <property type="entry name" value="REP-ASSOCIATED TYROSINE TRANSPOSASE"/>
    <property type="match status" value="1"/>
</dbReference>
<dbReference type="InterPro" id="IPR036515">
    <property type="entry name" value="Transposase_17_sf"/>
</dbReference>
<dbReference type="KEGG" id="hch:HCH_03270"/>
<keyword evidence="3" id="KW-1185">Reference proteome</keyword>
<dbReference type="InterPro" id="IPR002686">
    <property type="entry name" value="Transposase_17"/>
</dbReference>
<dbReference type="NCBIfam" id="NF047646">
    <property type="entry name" value="REP_Tyr_transpos"/>
    <property type="match status" value="1"/>
</dbReference>
<dbReference type="RefSeq" id="WP_011397097.1">
    <property type="nucleotide sequence ID" value="NC_007645.1"/>
</dbReference>
<dbReference type="GO" id="GO:0006313">
    <property type="term" value="P:DNA transposition"/>
    <property type="evidence" value="ECO:0007669"/>
    <property type="project" value="InterPro"/>
</dbReference>
<dbReference type="eggNOG" id="COG1943">
    <property type="taxonomic scope" value="Bacteria"/>
</dbReference>
<proteinExistence type="predicted"/>
<dbReference type="HOGENOM" id="CLU_068226_6_0_6"/>
<evidence type="ECO:0000313" key="3">
    <source>
        <dbReference type="Proteomes" id="UP000000238"/>
    </source>
</evidence>
<accession>Q2SH46</accession>
<dbReference type="Proteomes" id="UP000000238">
    <property type="component" value="Chromosome"/>
</dbReference>